<dbReference type="KEGG" id="nnu:104590086"/>
<dbReference type="PANTHER" id="PTHR33696:SF1">
    <property type="entry name" value="T22J18.15"/>
    <property type="match status" value="1"/>
</dbReference>
<proteinExistence type="predicted"/>
<dbReference type="AlphaFoldDB" id="A0A1U7ZH42"/>
<dbReference type="PANTHER" id="PTHR33696">
    <property type="entry name" value="T22J18.15-RELATED"/>
    <property type="match status" value="1"/>
</dbReference>
<dbReference type="FunCoup" id="A0A1U7ZH42">
    <property type="interactions" value="216"/>
</dbReference>
<accession>A0A1U7ZH42</accession>
<evidence type="ECO:0000313" key="3">
    <source>
        <dbReference type="RefSeq" id="XP_010246918.1"/>
    </source>
</evidence>
<dbReference type="eggNOG" id="ENOG502S0ND">
    <property type="taxonomic scope" value="Eukaryota"/>
</dbReference>
<dbReference type="Proteomes" id="UP000189703">
    <property type="component" value="Unplaced"/>
</dbReference>
<keyword evidence="2" id="KW-1185">Reference proteome</keyword>
<dbReference type="RefSeq" id="XP_010246918.1">
    <property type="nucleotide sequence ID" value="XM_010248616.2"/>
</dbReference>
<gene>
    <name evidence="3" type="primary">LOC104590086</name>
</gene>
<dbReference type="GeneID" id="104590086"/>
<feature type="region of interest" description="Disordered" evidence="1">
    <location>
        <begin position="1"/>
        <end position="96"/>
    </location>
</feature>
<feature type="compositionally biased region" description="Low complexity" evidence="1">
    <location>
        <begin position="36"/>
        <end position="73"/>
    </location>
</feature>
<evidence type="ECO:0000313" key="2">
    <source>
        <dbReference type="Proteomes" id="UP000189703"/>
    </source>
</evidence>
<name>A0A1U7ZH42_NELNU</name>
<protein>
    <submittedName>
        <fullName evidence="3">Uncharacterized protein LOC104590086</fullName>
    </submittedName>
</protein>
<evidence type="ECO:0000256" key="1">
    <source>
        <dbReference type="SAM" id="MobiDB-lite"/>
    </source>
</evidence>
<feature type="compositionally biased region" description="Polar residues" evidence="1">
    <location>
        <begin position="1"/>
        <end position="10"/>
    </location>
</feature>
<sequence length="219" mass="23982">MDSSAVSTGQGEIFQTEGDNNASPTGKRPSSRRNRSLSYSSSFRSSSSSSSSLSSPNYPVDSPSSPLSSHHFSGTGIPFSWEKHPGIPKNSTVPRTSLSKYKDQSLVLLPLPPATSPTPSKRFNFEGLFWTRKKGSNGSLRKDPFIAALMECSKDQRDQEGVDDYSKNSKVSRTLSDRFGFIDLHASCKRSCAVTEAKVLIPRSSQASFDLVNRRYRSG</sequence>
<reference evidence="3" key="1">
    <citation type="submission" date="2025-08" db="UniProtKB">
        <authorList>
            <consortium name="RefSeq"/>
        </authorList>
    </citation>
    <scope>IDENTIFICATION</scope>
</reference>
<dbReference type="OrthoDB" id="1925896at2759"/>
<dbReference type="OMA" id="SMYTSCK"/>
<organism evidence="2 3">
    <name type="scientific">Nelumbo nucifera</name>
    <name type="common">Sacred lotus</name>
    <dbReference type="NCBI Taxonomy" id="4432"/>
    <lineage>
        <taxon>Eukaryota</taxon>
        <taxon>Viridiplantae</taxon>
        <taxon>Streptophyta</taxon>
        <taxon>Embryophyta</taxon>
        <taxon>Tracheophyta</taxon>
        <taxon>Spermatophyta</taxon>
        <taxon>Magnoliopsida</taxon>
        <taxon>Proteales</taxon>
        <taxon>Nelumbonaceae</taxon>
        <taxon>Nelumbo</taxon>
    </lineage>
</organism>